<evidence type="ECO:0000256" key="7">
    <source>
        <dbReference type="ARBA" id="ARBA00023055"/>
    </source>
</evidence>
<dbReference type="AlphaFoldDB" id="A0A8H7NPN6"/>
<dbReference type="GO" id="GO:0015918">
    <property type="term" value="P:sterol transport"/>
    <property type="evidence" value="ECO:0007669"/>
    <property type="project" value="InterPro"/>
</dbReference>
<gene>
    <name evidence="11" type="ORF">IM811_001668</name>
</gene>
<sequence length="362" mass="38897">MKFSAVACLSALAAPGLAASIGVSKLHDFMPATGSLKVPGESPAEFCNANRDGDLVQVQLLSTDPNPVKAGRQVSVKATLDVEQTITDGSYVKVVIKYGLIQLISTTADLCEQVSNAGIKCPIEAGKHQISFQADMPAVIPPRSLEVAGESGGSIAREDLEEGPDEGTTEKERVAPNPRHCLAHGHKSKLPCISPCASLPNSSPLVFLRVCALSDHETAGTENSRTESRGTGQDGPRIVSSLPSLILTVRPRHVDRSLLATSVAVTRRIKARAATLPPPTKTSLARAQEKSSSRFPAVYRQTDGWVLHSSSSIHSHLVMVYRPLDFSGLERQQQQQQEYPRGLLRHPPCDTKTGCWPLGDFF</sequence>
<dbReference type="EMBL" id="JADCTT010000001">
    <property type="protein sequence ID" value="KAF9759974.1"/>
    <property type="molecule type" value="Genomic_DNA"/>
</dbReference>
<proteinExistence type="inferred from homology"/>
<accession>A0A8H7NPN6</accession>
<evidence type="ECO:0000256" key="1">
    <source>
        <dbReference type="ARBA" id="ARBA00002053"/>
    </source>
</evidence>
<dbReference type="PANTHER" id="PTHR11306">
    <property type="entry name" value="NIEMANN PICK TYPE C2 PROTEIN NPC2-RELATED"/>
    <property type="match status" value="1"/>
</dbReference>
<protein>
    <recommendedName>
        <fullName evidence="4">Phosphatidylglycerol/phosphatidylinositol transfer protein</fullName>
    </recommendedName>
</protein>
<feature type="chain" id="PRO_5034395126" description="Phosphatidylglycerol/phosphatidylinositol transfer protein" evidence="9">
    <location>
        <begin position="19"/>
        <end position="362"/>
    </location>
</feature>
<dbReference type="Pfam" id="PF02221">
    <property type="entry name" value="E1_DerP2_DerF2"/>
    <property type="match status" value="1"/>
</dbReference>
<evidence type="ECO:0000313" key="12">
    <source>
        <dbReference type="Proteomes" id="UP000616885"/>
    </source>
</evidence>
<evidence type="ECO:0000256" key="2">
    <source>
        <dbReference type="ARBA" id="ARBA00006370"/>
    </source>
</evidence>
<feature type="domain" description="MD-2-related lipid-recognition" evidence="10">
    <location>
        <begin position="44"/>
        <end position="157"/>
    </location>
</feature>
<feature type="region of interest" description="Disordered" evidence="8">
    <location>
        <begin position="217"/>
        <end position="237"/>
    </location>
</feature>
<dbReference type="SMART" id="SM00737">
    <property type="entry name" value="ML"/>
    <property type="match status" value="1"/>
</dbReference>
<feature type="region of interest" description="Disordered" evidence="8">
    <location>
        <begin position="150"/>
        <end position="172"/>
    </location>
</feature>
<dbReference type="SUPFAM" id="SSF81296">
    <property type="entry name" value="E set domains"/>
    <property type="match status" value="1"/>
</dbReference>
<feature type="compositionally biased region" description="Basic and acidic residues" evidence="8">
    <location>
        <begin position="217"/>
        <end position="228"/>
    </location>
</feature>
<dbReference type="InterPro" id="IPR039670">
    <property type="entry name" value="NPC2-like"/>
</dbReference>
<comment type="caution">
    <text evidence="11">The sequence shown here is derived from an EMBL/GenBank/DDBJ whole genome shotgun (WGS) entry which is preliminary data.</text>
</comment>
<dbReference type="PANTHER" id="PTHR11306:SF0">
    <property type="entry name" value="PHOSPHATIDYLGLYCEROL_PHOSPHATIDYLINOSITOL TRANSFER PROTEIN"/>
    <property type="match status" value="1"/>
</dbReference>
<evidence type="ECO:0000256" key="9">
    <source>
        <dbReference type="SAM" id="SignalP"/>
    </source>
</evidence>
<dbReference type="GO" id="GO:0032934">
    <property type="term" value="F:sterol binding"/>
    <property type="evidence" value="ECO:0007669"/>
    <property type="project" value="InterPro"/>
</dbReference>
<comment type="similarity">
    <text evidence="2">Belongs to the NPC2 family.</text>
</comment>
<evidence type="ECO:0000256" key="3">
    <source>
        <dbReference type="ARBA" id="ARBA00011245"/>
    </source>
</evidence>
<dbReference type="InterPro" id="IPR014756">
    <property type="entry name" value="Ig_E-set"/>
</dbReference>
<reference evidence="11" key="1">
    <citation type="submission" date="2020-10" db="EMBL/GenBank/DDBJ databases">
        <title>High-Quality Genome Resource of Clonostachys rosea strain S41 by Oxford Nanopore Long-Read Sequencing.</title>
        <authorList>
            <person name="Wang H."/>
        </authorList>
    </citation>
    <scope>NUCLEOTIDE SEQUENCE</scope>
    <source>
        <strain evidence="11">S41</strain>
    </source>
</reference>
<comment type="subunit">
    <text evidence="3">Monomer.</text>
</comment>
<evidence type="ECO:0000313" key="11">
    <source>
        <dbReference type="EMBL" id="KAF9759974.1"/>
    </source>
</evidence>
<dbReference type="InterPro" id="IPR003172">
    <property type="entry name" value="ML_dom"/>
</dbReference>
<keyword evidence="7" id="KW-0445">Lipid transport</keyword>
<keyword evidence="6 9" id="KW-0732">Signal</keyword>
<organism evidence="11 12">
    <name type="scientific">Bionectria ochroleuca</name>
    <name type="common">Gliocladium roseum</name>
    <dbReference type="NCBI Taxonomy" id="29856"/>
    <lineage>
        <taxon>Eukaryota</taxon>
        <taxon>Fungi</taxon>
        <taxon>Dikarya</taxon>
        <taxon>Ascomycota</taxon>
        <taxon>Pezizomycotina</taxon>
        <taxon>Sordariomycetes</taxon>
        <taxon>Hypocreomycetidae</taxon>
        <taxon>Hypocreales</taxon>
        <taxon>Bionectriaceae</taxon>
        <taxon>Clonostachys</taxon>
    </lineage>
</organism>
<evidence type="ECO:0000256" key="6">
    <source>
        <dbReference type="ARBA" id="ARBA00022729"/>
    </source>
</evidence>
<keyword evidence="5" id="KW-0813">Transport</keyword>
<comment type="function">
    <text evidence="1">Catalyzes the intermembrane transfer of phosphatidylglycerol and phosphatidylinositol.</text>
</comment>
<name>A0A8H7NPN6_BIOOC</name>
<evidence type="ECO:0000256" key="4">
    <source>
        <dbReference type="ARBA" id="ARBA00016056"/>
    </source>
</evidence>
<evidence type="ECO:0000256" key="8">
    <source>
        <dbReference type="SAM" id="MobiDB-lite"/>
    </source>
</evidence>
<evidence type="ECO:0000259" key="10">
    <source>
        <dbReference type="SMART" id="SM00737"/>
    </source>
</evidence>
<dbReference type="Proteomes" id="UP000616885">
    <property type="component" value="Unassembled WGS sequence"/>
</dbReference>
<evidence type="ECO:0000256" key="5">
    <source>
        <dbReference type="ARBA" id="ARBA00022448"/>
    </source>
</evidence>
<feature type="signal peptide" evidence="9">
    <location>
        <begin position="1"/>
        <end position="18"/>
    </location>
</feature>